<keyword evidence="4" id="KW-1185">Reference proteome</keyword>
<feature type="chain" id="PRO_5046012131" evidence="2">
    <location>
        <begin position="26"/>
        <end position="159"/>
    </location>
</feature>
<evidence type="ECO:0000256" key="2">
    <source>
        <dbReference type="SAM" id="SignalP"/>
    </source>
</evidence>
<dbReference type="EMBL" id="CP041694">
    <property type="protein sequence ID" value="QDP74038.1"/>
    <property type="molecule type" value="Genomic_DNA"/>
</dbReference>
<dbReference type="Proteomes" id="UP000319068">
    <property type="component" value="Chromosome"/>
</dbReference>
<dbReference type="InterPro" id="IPR038670">
    <property type="entry name" value="HslJ-like_sf"/>
</dbReference>
<dbReference type="RefSeq" id="WP_137281296.1">
    <property type="nucleotide sequence ID" value="NZ_BSTG01000002.1"/>
</dbReference>
<reference evidence="3 4" key="1">
    <citation type="submission" date="2019-07" db="EMBL/GenBank/DDBJ databases">
        <title>Complete Genome Sequence and Methylome Analysis of Arthrobacter luteus NEB113.</title>
        <authorList>
            <person name="Fomenkov A."/>
            <person name="Anton B.P."/>
            <person name="Vincze T."/>
            <person name="Roberts R.J."/>
        </authorList>
    </citation>
    <scope>NUCLEOTIDE SEQUENCE [LARGE SCALE GENOMIC DNA]</scope>
    <source>
        <strain evidence="3 4">NEB113</strain>
    </source>
</reference>
<organism evidence="3 4">
    <name type="scientific">Cellulosimicrobium cellulans</name>
    <name type="common">Arthrobacter luteus</name>
    <dbReference type="NCBI Taxonomy" id="1710"/>
    <lineage>
        <taxon>Bacteria</taxon>
        <taxon>Bacillati</taxon>
        <taxon>Actinomycetota</taxon>
        <taxon>Actinomycetes</taxon>
        <taxon>Micrococcales</taxon>
        <taxon>Promicromonosporaceae</taxon>
        <taxon>Cellulosimicrobium</taxon>
    </lineage>
</organism>
<protein>
    <submittedName>
        <fullName evidence="3">META domain-containing protein</fullName>
    </submittedName>
</protein>
<dbReference type="Gene3D" id="2.40.128.270">
    <property type="match status" value="1"/>
</dbReference>
<evidence type="ECO:0000256" key="1">
    <source>
        <dbReference type="SAM" id="MobiDB-lite"/>
    </source>
</evidence>
<accession>A0ABX5X8V8</accession>
<feature type="signal peptide" evidence="2">
    <location>
        <begin position="1"/>
        <end position="25"/>
    </location>
</feature>
<gene>
    <name evidence="3" type="ORF">FOG94_01685</name>
</gene>
<evidence type="ECO:0000313" key="3">
    <source>
        <dbReference type="EMBL" id="QDP74038.1"/>
    </source>
</evidence>
<feature type="region of interest" description="Disordered" evidence="1">
    <location>
        <begin position="28"/>
        <end position="62"/>
    </location>
</feature>
<name>A0ABX5X8V8_CELCE</name>
<dbReference type="PROSITE" id="PS51257">
    <property type="entry name" value="PROKAR_LIPOPROTEIN"/>
    <property type="match status" value="1"/>
</dbReference>
<proteinExistence type="predicted"/>
<keyword evidence="2" id="KW-0732">Signal</keyword>
<evidence type="ECO:0000313" key="4">
    <source>
        <dbReference type="Proteomes" id="UP000319068"/>
    </source>
</evidence>
<sequence length="159" mass="16169">MTRRRPPCRATALPVLAGALLTSCAGPGADAPARTGETPGPVHTTAAEPVSLPDGAVPATAGDLVGRWQPETDYATDPHVVLAEGGTWTGTDGCNVADGTWRVGAEGRLVVTSGGHTEIGCEGEPVPYLLALSSRAGLDGDVLVLVDHDGVELARLDRA</sequence>